<organism evidence="2 3">
    <name type="scientific">Gordonia neofelifaecis NRRL B-59395</name>
    <dbReference type="NCBI Taxonomy" id="644548"/>
    <lineage>
        <taxon>Bacteria</taxon>
        <taxon>Bacillati</taxon>
        <taxon>Actinomycetota</taxon>
        <taxon>Actinomycetes</taxon>
        <taxon>Mycobacteriales</taxon>
        <taxon>Gordoniaceae</taxon>
        <taxon>Gordonia</taxon>
    </lineage>
</organism>
<reference evidence="2 3" key="1">
    <citation type="journal article" date="2011" name="J. Bacteriol.">
        <title>Draft Genome Sequence of Gordonia neofelifaecis NRRL B-59395, a Cholesterol-Degrading Actinomycete.</title>
        <authorList>
            <person name="Ge F."/>
            <person name="Li W."/>
            <person name="Chen G."/>
            <person name="Liu Y."/>
            <person name="Zhang G."/>
            <person name="Yong B."/>
            <person name="Wang Q."/>
            <person name="Wang N."/>
            <person name="Huang Z."/>
            <person name="Li W."/>
            <person name="Wang J."/>
            <person name="Wu C."/>
            <person name="Xie Q."/>
            <person name="Liu G."/>
        </authorList>
    </citation>
    <scope>NUCLEOTIDE SEQUENCE [LARGE SCALE GENOMIC DNA]</scope>
    <source>
        <strain evidence="2 3">NRRL B-59395</strain>
    </source>
</reference>
<dbReference type="AlphaFoldDB" id="F1YL35"/>
<comment type="caution">
    <text evidence="2">The sequence shown here is derived from an EMBL/GenBank/DDBJ whole genome shotgun (WGS) entry which is preliminary data.</text>
</comment>
<accession>F1YL35</accession>
<dbReference type="Proteomes" id="UP000035065">
    <property type="component" value="Unassembled WGS sequence"/>
</dbReference>
<feature type="signal peptide" evidence="1">
    <location>
        <begin position="1"/>
        <end position="24"/>
    </location>
</feature>
<protein>
    <submittedName>
        <fullName evidence="2">Uncharacterized protein</fullName>
    </submittedName>
</protein>
<evidence type="ECO:0000313" key="2">
    <source>
        <dbReference type="EMBL" id="EGD54495.1"/>
    </source>
</evidence>
<dbReference type="EMBL" id="AEUD01000011">
    <property type="protein sequence ID" value="EGD54495.1"/>
    <property type="molecule type" value="Genomic_DNA"/>
</dbReference>
<keyword evidence="1" id="KW-0732">Signal</keyword>
<gene>
    <name evidence="2" type="ORF">SCNU_12963</name>
</gene>
<proteinExistence type="predicted"/>
<keyword evidence="3" id="KW-1185">Reference proteome</keyword>
<evidence type="ECO:0000256" key="1">
    <source>
        <dbReference type="SAM" id="SignalP"/>
    </source>
</evidence>
<dbReference type="eggNOG" id="ENOG5033VE0">
    <property type="taxonomic scope" value="Bacteria"/>
</dbReference>
<feature type="chain" id="PRO_5003272104" evidence="1">
    <location>
        <begin position="25"/>
        <end position="174"/>
    </location>
</feature>
<evidence type="ECO:0000313" key="3">
    <source>
        <dbReference type="Proteomes" id="UP000035065"/>
    </source>
</evidence>
<name>F1YL35_9ACTN</name>
<sequence length="174" mass="18399">MGVRTLIVAVIALVAALLPGVAQAAPPTADFDFSQYRSVNADAYRSLAYSDNGRHYFTTGRWSCQIGPQANAAACKGRPATAPPGVIGVAFAGESQGPYWVRPGSSFRLGPVSGFRAPVLPIGSRITVVNVTCAVPRAGVVACRNWNRGFQLSRGTHRFLYPAGDTAHDGNPKR</sequence>